<name>A0ABS7UB45_9ACTN</name>
<feature type="transmembrane region" description="Helical" evidence="1">
    <location>
        <begin position="208"/>
        <end position="228"/>
    </location>
</feature>
<keyword evidence="1" id="KW-1003">Cell membrane</keyword>
<gene>
    <name evidence="2" type="ORF">K8U61_08520</name>
</gene>
<comment type="similarity">
    <text evidence="1">Belongs to the SURF1 family.</text>
</comment>
<keyword evidence="1" id="KW-0472">Membrane</keyword>
<dbReference type="CDD" id="cd06662">
    <property type="entry name" value="SURF1"/>
    <property type="match status" value="1"/>
</dbReference>
<comment type="subcellular location">
    <subcellularLocation>
        <location evidence="1">Cell membrane</location>
        <topology evidence="1">Multi-pass membrane protein</topology>
    </subcellularLocation>
</comment>
<evidence type="ECO:0000313" key="3">
    <source>
        <dbReference type="Proteomes" id="UP000780875"/>
    </source>
</evidence>
<dbReference type="InterPro" id="IPR002994">
    <property type="entry name" value="Surf1/Shy1"/>
</dbReference>
<organism evidence="2 3">
    <name type="scientific">Nocardioides mangrovi</name>
    <dbReference type="NCBI Taxonomy" id="2874580"/>
    <lineage>
        <taxon>Bacteria</taxon>
        <taxon>Bacillati</taxon>
        <taxon>Actinomycetota</taxon>
        <taxon>Actinomycetes</taxon>
        <taxon>Propionibacteriales</taxon>
        <taxon>Nocardioidaceae</taxon>
        <taxon>Nocardioides</taxon>
    </lineage>
</organism>
<dbReference type="PROSITE" id="PS50895">
    <property type="entry name" value="SURF1"/>
    <property type="match status" value="1"/>
</dbReference>
<dbReference type="Pfam" id="PF02104">
    <property type="entry name" value="SURF1"/>
    <property type="match status" value="1"/>
</dbReference>
<protein>
    <recommendedName>
        <fullName evidence="1">SURF1-like protein</fullName>
    </recommendedName>
</protein>
<dbReference type="EMBL" id="JAIQZJ010000003">
    <property type="protein sequence ID" value="MBZ5738204.1"/>
    <property type="molecule type" value="Genomic_DNA"/>
</dbReference>
<feature type="transmembrane region" description="Helical" evidence="1">
    <location>
        <begin position="12"/>
        <end position="31"/>
    </location>
</feature>
<dbReference type="RefSeq" id="WP_224122569.1">
    <property type="nucleotide sequence ID" value="NZ_JAIQZJ010000003.1"/>
</dbReference>
<dbReference type="Proteomes" id="UP000780875">
    <property type="component" value="Unassembled WGS sequence"/>
</dbReference>
<keyword evidence="3" id="KW-1185">Reference proteome</keyword>
<evidence type="ECO:0000256" key="1">
    <source>
        <dbReference type="RuleBase" id="RU363076"/>
    </source>
</evidence>
<keyword evidence="1" id="KW-1133">Transmembrane helix</keyword>
<reference evidence="2 3" key="1">
    <citation type="submission" date="2021-09" db="EMBL/GenBank/DDBJ databases">
        <title>Whole genome sequence of Nocardioides sp. GBK3QG-3.</title>
        <authorList>
            <person name="Tuo L."/>
        </authorList>
    </citation>
    <scope>NUCLEOTIDE SEQUENCE [LARGE SCALE GENOMIC DNA]</scope>
    <source>
        <strain evidence="2 3">GBK3QG-3</strain>
    </source>
</reference>
<comment type="caution">
    <text evidence="2">The sequence shown here is derived from an EMBL/GenBank/DDBJ whole genome shotgun (WGS) entry which is preliminary data.</text>
</comment>
<keyword evidence="1" id="KW-0812">Transmembrane</keyword>
<sequence length="246" mass="26393">MPEKLAPRFWGAHLLALVLVAAAIGLGLWQYGAWQAHRDAQAVDLTGATPVPLTDVMGPDDPFPGNKIGQPVTVSGTWVPAGTVYVSGRERDGVEGYWVVTPLAVGGADDPALPIVRGWVAHPGDAPAPPTGTTELDAWLQPPEGTGEVDDDPTDDVLPQLRTADIIQHVDQDLYGAYGVAEEPEQGLDGASLEQLPDVGALTSIRNLLYAIEWWFFGAFAVFIWWRWLTEVPEPEREDAPVGSGS</sequence>
<accession>A0ABS7UB45</accession>
<evidence type="ECO:0000313" key="2">
    <source>
        <dbReference type="EMBL" id="MBZ5738204.1"/>
    </source>
</evidence>
<proteinExistence type="inferred from homology"/>